<proteinExistence type="predicted"/>
<feature type="domain" description="Protein kinase" evidence="1">
    <location>
        <begin position="1"/>
        <end position="246"/>
    </location>
</feature>
<organism evidence="2">
    <name type="scientific">Pithovirus LCPAC302</name>
    <dbReference type="NCBI Taxonomy" id="2506593"/>
    <lineage>
        <taxon>Viruses</taxon>
        <taxon>Pithoviruses</taxon>
    </lineage>
</organism>
<dbReference type="InterPro" id="IPR000719">
    <property type="entry name" value="Prot_kinase_dom"/>
</dbReference>
<dbReference type="PROSITE" id="PS50011">
    <property type="entry name" value="PROTEIN_KINASE_DOM"/>
    <property type="match status" value="1"/>
</dbReference>
<sequence length="246" mass="29035">MELDEVLVDYGCNINKFTNLPLLKQFINRFNKHIDRYNISYNLCKDDAGVFVLVSNLYVVKIYKKSSYDKIISLYSRINNLDHIEIVYYFLIVEDGKIIHSTFDIDDTHGTIYGTINELLIPLFNIKGIDITSNFKWDWNDTYKLLLDVSQGLYELHKNNIVHGDSTPDNTGFRMKDNNYVLFDFGDSSIENNKDKFRNDVNRFLNSMMITYAEFFDPFKDQIIKIQRQVNTGSYSYDKFYNIMKI</sequence>
<keyword evidence="2" id="KW-0418">Kinase</keyword>
<dbReference type="InterPro" id="IPR011009">
    <property type="entry name" value="Kinase-like_dom_sf"/>
</dbReference>
<dbReference type="GO" id="GO:0004674">
    <property type="term" value="F:protein serine/threonine kinase activity"/>
    <property type="evidence" value="ECO:0007669"/>
    <property type="project" value="UniProtKB-KW"/>
</dbReference>
<keyword evidence="2" id="KW-0808">Transferase</keyword>
<accession>A0A481Z7U5</accession>
<dbReference type="GO" id="GO:0005524">
    <property type="term" value="F:ATP binding"/>
    <property type="evidence" value="ECO:0007669"/>
    <property type="project" value="InterPro"/>
</dbReference>
<evidence type="ECO:0000313" key="2">
    <source>
        <dbReference type="EMBL" id="QBK91575.1"/>
    </source>
</evidence>
<gene>
    <name evidence="2" type="ORF">LCPAC302_01950</name>
</gene>
<name>A0A481Z7U5_9VIRU</name>
<dbReference type="EMBL" id="MK500548">
    <property type="protein sequence ID" value="QBK91575.1"/>
    <property type="molecule type" value="Genomic_DNA"/>
</dbReference>
<evidence type="ECO:0000259" key="1">
    <source>
        <dbReference type="PROSITE" id="PS50011"/>
    </source>
</evidence>
<dbReference type="SUPFAM" id="SSF56112">
    <property type="entry name" value="Protein kinase-like (PK-like)"/>
    <property type="match status" value="1"/>
</dbReference>
<dbReference type="Gene3D" id="1.10.510.10">
    <property type="entry name" value="Transferase(Phosphotransferase) domain 1"/>
    <property type="match status" value="1"/>
</dbReference>
<keyword evidence="2" id="KW-0723">Serine/threonine-protein kinase</keyword>
<reference evidence="2" key="1">
    <citation type="journal article" date="2019" name="MBio">
        <title>Virus Genomes from Deep Sea Sediments Expand the Ocean Megavirome and Support Independent Origins of Viral Gigantism.</title>
        <authorList>
            <person name="Backstrom D."/>
            <person name="Yutin N."/>
            <person name="Jorgensen S.L."/>
            <person name="Dharamshi J."/>
            <person name="Homa F."/>
            <person name="Zaremba-Niedwiedzka K."/>
            <person name="Spang A."/>
            <person name="Wolf Y.I."/>
            <person name="Koonin E.V."/>
            <person name="Ettema T.J."/>
        </authorList>
    </citation>
    <scope>NUCLEOTIDE SEQUENCE</scope>
</reference>
<protein>
    <submittedName>
        <fullName evidence="2">Putative serine/threonine protein kinase</fullName>
    </submittedName>
</protein>